<dbReference type="GO" id="GO:0005524">
    <property type="term" value="F:ATP binding"/>
    <property type="evidence" value="ECO:0007669"/>
    <property type="project" value="UniProtKB-KW"/>
</dbReference>
<evidence type="ECO:0000256" key="2">
    <source>
        <dbReference type="ARBA" id="ARBA00022741"/>
    </source>
</evidence>
<keyword evidence="3" id="KW-0067">ATP-binding</keyword>
<dbReference type="SUPFAM" id="SSF52402">
    <property type="entry name" value="Adenine nucleotide alpha hydrolases-like"/>
    <property type="match status" value="2"/>
</dbReference>
<dbReference type="PRINTS" id="PR01438">
    <property type="entry name" value="UNVRSLSTRESS"/>
</dbReference>
<dbReference type="KEGG" id="mliy:RYJ27_10935"/>
<keyword evidence="2" id="KW-0547">Nucleotide-binding</keyword>
<dbReference type="Proteomes" id="UP001329313">
    <property type="component" value="Chromosome"/>
</dbReference>
<dbReference type="Gene3D" id="3.40.50.620">
    <property type="entry name" value="HUPs"/>
    <property type="match status" value="2"/>
</dbReference>
<gene>
    <name evidence="5" type="ORF">RYJ27_10935</name>
</gene>
<reference evidence="5 6" key="1">
    <citation type="submission" date="2023-10" db="EMBL/GenBank/DDBJ databases">
        <title>Y20.</title>
        <authorList>
            <person name="Zhang G."/>
            <person name="Ding Y."/>
        </authorList>
    </citation>
    <scope>NUCLEOTIDE SEQUENCE [LARGE SCALE GENOMIC DNA]</scope>
    <source>
        <strain evidence="5 6">Y20</strain>
    </source>
</reference>
<dbReference type="AlphaFoldDB" id="A0AAU0MGB2"/>
<accession>A0AAU0MGB2</accession>
<dbReference type="EMBL" id="CP137080">
    <property type="protein sequence ID" value="WOQ69204.1"/>
    <property type="molecule type" value="Genomic_DNA"/>
</dbReference>
<evidence type="ECO:0000313" key="5">
    <source>
        <dbReference type="EMBL" id="WOQ69204.1"/>
    </source>
</evidence>
<proteinExistence type="inferred from homology"/>
<feature type="domain" description="UspA" evidence="4">
    <location>
        <begin position="143"/>
        <end position="278"/>
    </location>
</feature>
<dbReference type="PANTHER" id="PTHR46268:SF27">
    <property type="entry name" value="UNIVERSAL STRESS PROTEIN RV2623"/>
    <property type="match status" value="1"/>
</dbReference>
<organism evidence="5 6">
    <name type="scientific">Microbacterium limosum</name>
    <dbReference type="NCBI Taxonomy" id="3079935"/>
    <lineage>
        <taxon>Bacteria</taxon>
        <taxon>Bacillati</taxon>
        <taxon>Actinomycetota</taxon>
        <taxon>Actinomycetes</taxon>
        <taxon>Micrococcales</taxon>
        <taxon>Microbacteriaceae</taxon>
        <taxon>Microbacterium</taxon>
    </lineage>
</organism>
<keyword evidence="6" id="KW-1185">Reference proteome</keyword>
<evidence type="ECO:0000256" key="1">
    <source>
        <dbReference type="ARBA" id="ARBA00008791"/>
    </source>
</evidence>
<evidence type="ECO:0000256" key="3">
    <source>
        <dbReference type="ARBA" id="ARBA00022840"/>
    </source>
</evidence>
<dbReference type="PANTHER" id="PTHR46268">
    <property type="entry name" value="STRESS RESPONSE PROTEIN NHAX"/>
    <property type="match status" value="1"/>
</dbReference>
<protein>
    <submittedName>
        <fullName evidence="5">Universal stress protein</fullName>
    </submittedName>
</protein>
<dbReference type="InterPro" id="IPR006015">
    <property type="entry name" value="Universal_stress_UspA"/>
</dbReference>
<evidence type="ECO:0000259" key="4">
    <source>
        <dbReference type="Pfam" id="PF00582"/>
    </source>
</evidence>
<evidence type="ECO:0000313" key="6">
    <source>
        <dbReference type="Proteomes" id="UP001329313"/>
    </source>
</evidence>
<dbReference type="RefSeq" id="WP_330170335.1">
    <property type="nucleotide sequence ID" value="NZ_CP137080.1"/>
</dbReference>
<name>A0AAU0MGB2_9MICO</name>
<sequence>MDAKLVVGVKDAAASHRAVEWASGWARKRGATIELVAVVGGAIGVIGEGAVVDTALEHAEELLWREAARVREHGVAVTTRLERGNPVEILIAASSDAALLVIGSDYRGVGGPFRGRRGIRIVAAAHCPVVVVPELEPGERSGVVVGIDGSEVSEAALAFAAAEADRRGTELIAVSVWSPVAVPLEFSTYPEDYLANMQTATEEMQAVALAGLASDYPDLRVRRVVESGFPASVIAARGRSAELVVLGSHGRGAFARFLLGSVSEEVLARLPTVTAVVR</sequence>
<feature type="domain" description="UspA" evidence="4">
    <location>
        <begin position="4"/>
        <end position="133"/>
    </location>
</feature>
<dbReference type="InterPro" id="IPR014729">
    <property type="entry name" value="Rossmann-like_a/b/a_fold"/>
</dbReference>
<comment type="similarity">
    <text evidence="1">Belongs to the universal stress protein A family.</text>
</comment>
<dbReference type="Pfam" id="PF00582">
    <property type="entry name" value="Usp"/>
    <property type="match status" value="2"/>
</dbReference>
<dbReference type="InterPro" id="IPR006016">
    <property type="entry name" value="UspA"/>
</dbReference>